<dbReference type="GO" id="GO:0051539">
    <property type="term" value="F:4 iron, 4 sulfur cluster binding"/>
    <property type="evidence" value="ECO:0007669"/>
    <property type="project" value="UniProtKB-KW"/>
</dbReference>
<evidence type="ECO:0000256" key="4">
    <source>
        <dbReference type="ARBA" id="ARBA00023002"/>
    </source>
</evidence>
<dbReference type="PRINTS" id="PR00397">
    <property type="entry name" value="SIROHAEM"/>
</dbReference>
<keyword evidence="2" id="KW-0349">Heme</keyword>
<dbReference type="InterPro" id="IPR036136">
    <property type="entry name" value="Nit/Sulf_reduc_fer-like_dom_sf"/>
</dbReference>
<evidence type="ECO:0000256" key="5">
    <source>
        <dbReference type="ARBA" id="ARBA00023004"/>
    </source>
</evidence>
<evidence type="ECO:0000259" key="7">
    <source>
        <dbReference type="Pfam" id="PF01077"/>
    </source>
</evidence>
<dbReference type="Pfam" id="PF03460">
    <property type="entry name" value="NIR_SIR_ferr"/>
    <property type="match status" value="1"/>
</dbReference>
<dbReference type="InterPro" id="IPR045854">
    <property type="entry name" value="NO2/SO3_Rdtase_4Fe4S_sf"/>
</dbReference>
<dbReference type="InterPro" id="IPR006067">
    <property type="entry name" value="NO2/SO3_Rdtase_4Fe4S_dom"/>
</dbReference>
<dbReference type="AlphaFoldDB" id="A0AAE3P4W0"/>
<evidence type="ECO:0000259" key="8">
    <source>
        <dbReference type="Pfam" id="PF03460"/>
    </source>
</evidence>
<proteinExistence type="predicted"/>
<gene>
    <name evidence="9" type="ORF">OD816_001110</name>
</gene>
<accession>A0AAE3P4W0</accession>
<organism evidence="9 10">
    <name type="scientific">Candidatus Thermodesulfobacterium syntrophicum</name>
    <dbReference type="NCBI Taxonomy" id="3060442"/>
    <lineage>
        <taxon>Bacteria</taxon>
        <taxon>Pseudomonadati</taxon>
        <taxon>Thermodesulfobacteriota</taxon>
        <taxon>Thermodesulfobacteria</taxon>
        <taxon>Thermodesulfobacteriales</taxon>
        <taxon>Thermodesulfobacteriaceae</taxon>
        <taxon>Thermodesulfobacterium</taxon>
    </lineage>
</organism>
<comment type="caution">
    <text evidence="9">The sequence shown here is derived from an EMBL/GenBank/DDBJ whole genome shotgun (WGS) entry which is preliminary data.</text>
</comment>
<feature type="domain" description="Nitrite/Sulfite reductase ferredoxin-like" evidence="8">
    <location>
        <begin position="12"/>
        <end position="74"/>
    </location>
</feature>
<name>A0AAE3P4W0_9BACT</name>
<dbReference type="InterPro" id="IPR052034">
    <property type="entry name" value="NasD-like"/>
</dbReference>
<evidence type="ECO:0000256" key="2">
    <source>
        <dbReference type="ARBA" id="ARBA00022617"/>
    </source>
</evidence>
<dbReference type="PIRSF" id="PIRSF037487">
    <property type="entry name" value="Sulfite_red_assimil"/>
    <property type="match status" value="1"/>
</dbReference>
<evidence type="ECO:0000313" key="9">
    <source>
        <dbReference type="EMBL" id="MDF2953865.1"/>
    </source>
</evidence>
<dbReference type="SUPFAM" id="SSF55124">
    <property type="entry name" value="Nitrite/Sulfite reductase N-terminal domain-like"/>
    <property type="match status" value="1"/>
</dbReference>
<keyword evidence="5" id="KW-0408">Iron</keyword>
<dbReference type="Gene3D" id="3.30.413.10">
    <property type="entry name" value="Sulfite Reductase Hemoprotein, domain 1"/>
    <property type="match status" value="1"/>
</dbReference>
<sequence length="219" mass="24105">MLKDREKGVVLQRDKKTYAIVPHVPLGLLTVDFLQKLLEVAKKYEVKAIKITSANRIALIGFKEEELDEVWEDLGVVPGAAKGLCVRSVKVCPGITFCRLGQQDSLNLGAELDKRYHGKDLPTKFKIGVSGCVNDCAETCIKDLGFIGKPKGWTVTVGGCGGARPLLARVLAKNLSTEEALKIAEKVINFCEENGKKGLRLGRLIEKFGWGEFCKKIFE</sequence>
<dbReference type="InterPro" id="IPR017220">
    <property type="entry name" value="Sulphite_reductase_assimil"/>
</dbReference>
<dbReference type="InterPro" id="IPR005117">
    <property type="entry name" value="NiRdtase/SiRdtase_haem-b_fer"/>
</dbReference>
<evidence type="ECO:0000256" key="3">
    <source>
        <dbReference type="ARBA" id="ARBA00022723"/>
    </source>
</evidence>
<evidence type="ECO:0000256" key="6">
    <source>
        <dbReference type="ARBA" id="ARBA00023014"/>
    </source>
</evidence>
<dbReference type="PANTHER" id="PTHR43809:SF1">
    <property type="entry name" value="NITRITE REDUCTASE (NADH) LARGE SUBUNIT"/>
    <property type="match status" value="1"/>
</dbReference>
<keyword evidence="1" id="KW-0004">4Fe-4S</keyword>
<dbReference type="GO" id="GO:0020037">
    <property type="term" value="F:heme binding"/>
    <property type="evidence" value="ECO:0007669"/>
    <property type="project" value="InterPro"/>
</dbReference>
<keyword evidence="3" id="KW-0479">Metal-binding</keyword>
<keyword evidence="4" id="KW-0560">Oxidoreductase</keyword>
<evidence type="ECO:0000256" key="1">
    <source>
        <dbReference type="ARBA" id="ARBA00022485"/>
    </source>
</evidence>
<dbReference type="PANTHER" id="PTHR43809">
    <property type="entry name" value="NITRITE REDUCTASE (NADH) LARGE SUBUNIT"/>
    <property type="match status" value="1"/>
</dbReference>
<feature type="domain" description="Nitrite/sulphite reductase 4Fe-4S" evidence="7">
    <location>
        <begin position="84"/>
        <end position="217"/>
    </location>
</feature>
<dbReference type="GO" id="GO:0046872">
    <property type="term" value="F:metal ion binding"/>
    <property type="evidence" value="ECO:0007669"/>
    <property type="project" value="UniProtKB-KW"/>
</dbReference>
<reference evidence="9" key="1">
    <citation type="submission" date="2022-11" db="EMBL/GenBank/DDBJ databases">
        <title>Candidatus Alkanophaga archaea from heated hydrothermal vent sediment oxidize petroleum alkanes.</title>
        <authorList>
            <person name="Zehnle H."/>
            <person name="Laso-Perez R."/>
            <person name="Lipp J."/>
            <person name="Teske A."/>
            <person name="Wegener G."/>
        </authorList>
    </citation>
    <scope>NUCLEOTIDE SEQUENCE</scope>
    <source>
        <strain evidence="9">MCA70</strain>
    </source>
</reference>
<dbReference type="EMBL" id="JAPHEG010000004">
    <property type="protein sequence ID" value="MDF2953865.1"/>
    <property type="molecule type" value="Genomic_DNA"/>
</dbReference>
<dbReference type="Pfam" id="PF01077">
    <property type="entry name" value="NIR_SIR"/>
    <property type="match status" value="1"/>
</dbReference>
<dbReference type="InterPro" id="IPR006066">
    <property type="entry name" value="NO2/SO3_Rdtase_FeS/sirohaem_BS"/>
</dbReference>
<dbReference type="GO" id="GO:0016491">
    <property type="term" value="F:oxidoreductase activity"/>
    <property type="evidence" value="ECO:0007669"/>
    <property type="project" value="UniProtKB-KW"/>
</dbReference>
<evidence type="ECO:0000313" key="10">
    <source>
        <dbReference type="Proteomes" id="UP001144110"/>
    </source>
</evidence>
<protein>
    <submittedName>
        <fullName evidence="9">NADH-nitrite reductase</fullName>
    </submittedName>
</protein>
<dbReference type="SUPFAM" id="SSF56014">
    <property type="entry name" value="Nitrite and sulphite reductase 4Fe-4S domain-like"/>
    <property type="match status" value="1"/>
</dbReference>
<dbReference type="PROSITE" id="PS00365">
    <property type="entry name" value="NIR_SIR"/>
    <property type="match status" value="1"/>
</dbReference>
<dbReference type="Proteomes" id="UP001144110">
    <property type="component" value="Unassembled WGS sequence"/>
</dbReference>
<keyword evidence="6" id="KW-0411">Iron-sulfur</keyword>